<reference evidence="1 2" key="1">
    <citation type="submission" date="2024-08" db="EMBL/GenBank/DDBJ databases">
        <title>Two novel Cytobacillus novel species.</title>
        <authorList>
            <person name="Liu G."/>
        </authorList>
    </citation>
    <scope>NUCLEOTIDE SEQUENCE [LARGE SCALE GENOMIC DNA]</scope>
    <source>
        <strain evidence="1 2">FJAT-53684</strain>
    </source>
</reference>
<sequence>MFNKVVFFGKASKKWVAYLDYQGMHTPFKRFDTQEEAEAYLETI</sequence>
<evidence type="ECO:0000313" key="2">
    <source>
        <dbReference type="Proteomes" id="UP001601058"/>
    </source>
</evidence>
<protein>
    <submittedName>
        <fullName evidence="1">Uncharacterized protein</fullName>
    </submittedName>
</protein>
<proteinExistence type="predicted"/>
<gene>
    <name evidence="1" type="ORF">ACFYKT_16560</name>
</gene>
<dbReference type="EMBL" id="JBIACJ010000009">
    <property type="protein sequence ID" value="MFE8697955.1"/>
    <property type="molecule type" value="Genomic_DNA"/>
</dbReference>
<evidence type="ECO:0000313" key="1">
    <source>
        <dbReference type="EMBL" id="MFE8697955.1"/>
    </source>
</evidence>
<dbReference type="Proteomes" id="UP001601058">
    <property type="component" value="Unassembled WGS sequence"/>
</dbReference>
<dbReference type="RefSeq" id="WP_389221887.1">
    <property type="nucleotide sequence ID" value="NZ_JBIACJ010000009.1"/>
</dbReference>
<name>A0ABW6K3S3_9BACI</name>
<comment type="caution">
    <text evidence="1">The sequence shown here is derived from an EMBL/GenBank/DDBJ whole genome shotgun (WGS) entry which is preliminary data.</text>
</comment>
<organism evidence="1 2">
    <name type="scientific">Cytobacillus mangrovibacter</name>
    <dbReference type="NCBI Taxonomy" id="3299024"/>
    <lineage>
        <taxon>Bacteria</taxon>
        <taxon>Bacillati</taxon>
        <taxon>Bacillota</taxon>
        <taxon>Bacilli</taxon>
        <taxon>Bacillales</taxon>
        <taxon>Bacillaceae</taxon>
        <taxon>Cytobacillus</taxon>
    </lineage>
</organism>
<accession>A0ABW6K3S3</accession>
<keyword evidence="2" id="KW-1185">Reference proteome</keyword>